<dbReference type="HOGENOM" id="CLU_024570_0_0_10"/>
<dbReference type="Proteomes" id="UP000007519">
    <property type="component" value="Chromosome"/>
</dbReference>
<dbReference type="CDD" id="cd01467">
    <property type="entry name" value="vWA_BatA_type"/>
    <property type="match status" value="1"/>
</dbReference>
<accession>H6L4N7</accession>
<dbReference type="Pfam" id="PF07584">
    <property type="entry name" value="BatA"/>
    <property type="match status" value="1"/>
</dbReference>
<keyword evidence="4 5" id="KW-0472">Membrane</keyword>
<evidence type="ECO:0000256" key="4">
    <source>
        <dbReference type="ARBA" id="ARBA00023136"/>
    </source>
</evidence>
<dbReference type="Gene3D" id="3.40.50.410">
    <property type="entry name" value="von Willebrand factor, type A domain"/>
    <property type="match status" value="1"/>
</dbReference>
<dbReference type="InterPro" id="IPR050768">
    <property type="entry name" value="UPF0353/GerABKA_families"/>
</dbReference>
<feature type="transmembrane region" description="Helical" evidence="5">
    <location>
        <begin position="305"/>
        <end position="323"/>
    </location>
</feature>
<keyword evidence="8" id="KW-1185">Reference proteome</keyword>
<evidence type="ECO:0000256" key="3">
    <source>
        <dbReference type="ARBA" id="ARBA00022989"/>
    </source>
</evidence>
<evidence type="ECO:0000256" key="2">
    <source>
        <dbReference type="ARBA" id="ARBA00022692"/>
    </source>
</evidence>
<dbReference type="SUPFAM" id="SSF53300">
    <property type="entry name" value="vWA-like"/>
    <property type="match status" value="1"/>
</dbReference>
<organism evidence="7 8">
    <name type="scientific">Saprospira grandis (strain Lewin)</name>
    <dbReference type="NCBI Taxonomy" id="984262"/>
    <lineage>
        <taxon>Bacteria</taxon>
        <taxon>Pseudomonadati</taxon>
        <taxon>Bacteroidota</taxon>
        <taxon>Saprospiria</taxon>
        <taxon>Saprospirales</taxon>
        <taxon>Saprospiraceae</taxon>
        <taxon>Saprospira</taxon>
    </lineage>
</organism>
<dbReference type="PROSITE" id="PS50234">
    <property type="entry name" value="VWFA"/>
    <property type="match status" value="1"/>
</dbReference>
<evidence type="ECO:0000313" key="7">
    <source>
        <dbReference type="EMBL" id="AFC23961.1"/>
    </source>
</evidence>
<dbReference type="InterPro" id="IPR024163">
    <property type="entry name" value="Aerotolerance_reg_N"/>
</dbReference>
<dbReference type="InterPro" id="IPR036465">
    <property type="entry name" value="vWFA_dom_sf"/>
</dbReference>
<evidence type="ECO:0000313" key="8">
    <source>
        <dbReference type="Proteomes" id="UP000007519"/>
    </source>
</evidence>
<proteinExistence type="predicted"/>
<dbReference type="Pfam" id="PF00092">
    <property type="entry name" value="VWA"/>
    <property type="match status" value="1"/>
</dbReference>
<keyword evidence="1" id="KW-1003">Cell membrane</keyword>
<dbReference type="eggNOG" id="COG2304">
    <property type="taxonomic scope" value="Bacteria"/>
</dbReference>
<protein>
    <submittedName>
        <fullName evidence="7">von Willebrand factor type A</fullName>
    </submittedName>
</protein>
<dbReference type="SMART" id="SM00327">
    <property type="entry name" value="VWA"/>
    <property type="match status" value="1"/>
</dbReference>
<feature type="transmembrane region" description="Helical" evidence="5">
    <location>
        <begin position="6"/>
        <end position="27"/>
    </location>
</feature>
<evidence type="ECO:0000259" key="6">
    <source>
        <dbReference type="PROSITE" id="PS50234"/>
    </source>
</evidence>
<keyword evidence="3 5" id="KW-1133">Transmembrane helix</keyword>
<dbReference type="KEGG" id="sgn:SGRA_1226"/>
<name>H6L4N7_SAPGL</name>
<dbReference type="PANTHER" id="PTHR22550">
    <property type="entry name" value="SPORE GERMINATION PROTEIN"/>
    <property type="match status" value="1"/>
</dbReference>
<feature type="domain" description="VWFA" evidence="6">
    <location>
        <begin position="92"/>
        <end position="286"/>
    </location>
</feature>
<dbReference type="RefSeq" id="WP_015691606.1">
    <property type="nucleotide sequence ID" value="NC_016940.1"/>
</dbReference>
<dbReference type="InterPro" id="IPR002035">
    <property type="entry name" value="VWF_A"/>
</dbReference>
<evidence type="ECO:0000256" key="5">
    <source>
        <dbReference type="SAM" id="Phobius"/>
    </source>
</evidence>
<reference evidence="7 8" key="1">
    <citation type="journal article" date="2012" name="Stand. Genomic Sci.">
        <title>Complete genome sequencing and analysis of Saprospira grandis str. Lewin, a predatory marine bacterium.</title>
        <authorList>
            <person name="Saw J.H."/>
            <person name="Yuryev A."/>
            <person name="Kanbe M."/>
            <person name="Hou S."/>
            <person name="Young A.G."/>
            <person name="Aizawa S."/>
            <person name="Alam M."/>
        </authorList>
    </citation>
    <scope>NUCLEOTIDE SEQUENCE [LARGE SCALE GENOMIC DNA]</scope>
    <source>
        <strain evidence="7 8">Lewin</strain>
    </source>
</reference>
<sequence length="333" mass="37622">MSGLTSIIFAQAWVLLLLPLLSLFWYWRKRRAYYPDLELSSTAGLGPAKSWRSRLRPILPRLQLFVLGSLILALARPQKVLVKENIKADGIDIVVALDVSSSMLARDFKEDRLDASKRVVQRFVDQRPYDRLGLVLFAGRSYTQCPLTTDHGMLKQLISRVECGLIEEGTAIGMGLANAVRRLQKSQVKSKVIILLTDGVNNSGKIPPLVAVEAAKKLGIKVYTIGVGTRGRALAPIYRKANGSFVFSPTEVEIDEKLLQQIAESTSGLYFRATDEKSLEKIYAQIDKLERSKIEKETFIRHRELYQYFLFFAVILLFLHLILQQTVLRSIVQ</sequence>
<dbReference type="EMBL" id="CP002831">
    <property type="protein sequence ID" value="AFC23961.1"/>
    <property type="molecule type" value="Genomic_DNA"/>
</dbReference>
<evidence type="ECO:0000256" key="1">
    <source>
        <dbReference type="ARBA" id="ARBA00022475"/>
    </source>
</evidence>
<keyword evidence="2 5" id="KW-0812">Transmembrane</keyword>
<dbReference type="InterPro" id="IPR033881">
    <property type="entry name" value="vWA_BatA_type"/>
</dbReference>
<dbReference type="OrthoDB" id="6206554at2"/>
<dbReference type="STRING" id="984262.SGRA_1226"/>
<dbReference type="AlphaFoldDB" id="H6L4N7"/>
<dbReference type="PANTHER" id="PTHR22550:SF5">
    <property type="entry name" value="LEUCINE ZIPPER PROTEIN 4"/>
    <property type="match status" value="1"/>
</dbReference>
<gene>
    <name evidence="7" type="ordered locus">SGRA_1226</name>
</gene>